<dbReference type="MEROPS" id="S53.010"/>
<dbReference type="OrthoDB" id="409122at2759"/>
<dbReference type="Pfam" id="PF09286">
    <property type="entry name" value="Pro-kuma_activ"/>
    <property type="match status" value="1"/>
</dbReference>
<dbReference type="CDD" id="cd11377">
    <property type="entry name" value="Pro-peptidase_S53"/>
    <property type="match status" value="1"/>
</dbReference>
<dbReference type="InterPro" id="IPR015366">
    <property type="entry name" value="S53_propep"/>
</dbReference>
<dbReference type="InterPro" id="IPR050819">
    <property type="entry name" value="Tripeptidyl-peptidase_I"/>
</dbReference>
<keyword evidence="7 15" id="KW-0479">Metal-binding</keyword>
<evidence type="ECO:0000256" key="4">
    <source>
        <dbReference type="ARBA" id="ARBA00012462"/>
    </source>
</evidence>
<keyword evidence="5" id="KW-0964">Secreted</keyword>
<feature type="chain" id="PRO_5001978843" description="tripeptidyl-peptidase II" evidence="16">
    <location>
        <begin position="18"/>
        <end position="582"/>
    </location>
</feature>
<feature type="active site" description="Charge relay system" evidence="15">
    <location>
        <position position="492"/>
    </location>
</feature>
<keyword evidence="14" id="KW-0325">Glycoprotein</keyword>
<dbReference type="SUPFAM" id="SSF52743">
    <property type="entry name" value="Subtilisin-like"/>
    <property type="match status" value="1"/>
</dbReference>
<evidence type="ECO:0000256" key="8">
    <source>
        <dbReference type="ARBA" id="ARBA00022729"/>
    </source>
</evidence>
<sequence>MYSSIVLATTLLASLSAASICVEKTTDLPEGWTQLQDTVNPDSTVQFAIAMRQPEIHKLQSTIFDILPLTSHLSLSATNLLRTPNDDEVSQVMQWLRDAGIESAQQKNDWINVQTTVRQAEALLQTKLSHYTFGDMAPVLRTTEYHVPDDLENAIDFIHPLTNFMTPEHTVGSFKRMPASTNEKREDPPCSQSLTPKCIRQMYKVNYKAPGGKSDVRFAIAGFLEQYANYADYEQFAHQLIPEIAATGYNFSVELVHGGQNLQDLKKSGIEASLDIQYGMALAYPAKVTFFATGGRGVQLDENGKGLPADTATNEPFLELLQHFLDMPDSKLPHILSLSYADDEVSVPRPYAERVCNMMGMLTGRGMSIFGGTGDGGAMGAQKSTCKTGDGTHKNITMPTFPASCPWVTSVGATTNADGPPTGAMLSGGGFSRYFKVPDWQKKDTGDYINKLNGHLKGYYDPNMRGMPDISAVGTEFAVITASVEGLIDGTSASTPVIASLIALVNDARFRKGKKSIGWLNPILYSPRVRGLLQDVTTGQSKSCNFDGFMPGGWPAKAGWDAMTGLGVPNDFGKLLSALVDA</sequence>
<keyword evidence="10 15" id="KW-0720">Serine protease</keyword>
<comment type="function">
    <text evidence="2">Secreted tripeptidyl-peptidase which degrades proteins at acidic pHs and is involved in virulence.</text>
</comment>
<dbReference type="InterPro" id="IPR036852">
    <property type="entry name" value="Peptidase_S8/S53_dom_sf"/>
</dbReference>
<dbReference type="SUPFAM" id="SSF54897">
    <property type="entry name" value="Protease propeptides/inhibitors"/>
    <property type="match status" value="1"/>
</dbReference>
<keyword evidence="9 15" id="KW-0378">Hydrolase</keyword>
<dbReference type="GO" id="GO:0004252">
    <property type="term" value="F:serine-type endopeptidase activity"/>
    <property type="evidence" value="ECO:0007669"/>
    <property type="project" value="UniProtKB-UniRule"/>
</dbReference>
<dbReference type="GO" id="GO:0008240">
    <property type="term" value="F:tripeptidyl-peptidase activity"/>
    <property type="evidence" value="ECO:0007669"/>
    <property type="project" value="UniProtKB-EC"/>
</dbReference>
<comment type="subcellular location">
    <subcellularLocation>
        <location evidence="3">Secreted</location>
        <location evidence="3">Extracellular space</location>
    </subcellularLocation>
</comment>
<dbReference type="InterPro" id="IPR030400">
    <property type="entry name" value="Sedolisin_dom"/>
</dbReference>
<protein>
    <recommendedName>
        <fullName evidence="4">tripeptidyl-peptidase II</fullName>
        <ecNumber evidence="4">3.4.14.10</ecNumber>
    </recommendedName>
</protein>
<keyword evidence="13" id="KW-0865">Zymogen</keyword>
<keyword evidence="8 16" id="KW-0732">Signal</keyword>
<dbReference type="Pfam" id="PF00082">
    <property type="entry name" value="Peptidase_S8"/>
    <property type="match status" value="1"/>
</dbReference>
<evidence type="ECO:0000313" key="18">
    <source>
        <dbReference type="EMBL" id="CEJ80019.1"/>
    </source>
</evidence>
<evidence type="ECO:0000256" key="2">
    <source>
        <dbReference type="ARBA" id="ARBA00002451"/>
    </source>
</evidence>
<proteinExistence type="predicted"/>
<dbReference type="PROSITE" id="PS51695">
    <property type="entry name" value="SEDOLISIN"/>
    <property type="match status" value="1"/>
</dbReference>
<organism evidence="18 19">
    <name type="scientific">[Torrubiella] hemipterigena</name>
    <dbReference type="NCBI Taxonomy" id="1531966"/>
    <lineage>
        <taxon>Eukaryota</taxon>
        <taxon>Fungi</taxon>
        <taxon>Dikarya</taxon>
        <taxon>Ascomycota</taxon>
        <taxon>Pezizomycotina</taxon>
        <taxon>Sordariomycetes</taxon>
        <taxon>Hypocreomycetidae</taxon>
        <taxon>Hypocreales</taxon>
        <taxon>Clavicipitaceae</taxon>
        <taxon>Clavicipitaceae incertae sedis</taxon>
        <taxon>'Torrubiella' clade</taxon>
    </lineage>
</organism>
<name>A0A0A1T3W3_9HYPO</name>
<feature type="signal peptide" evidence="16">
    <location>
        <begin position="1"/>
        <end position="17"/>
    </location>
</feature>
<feature type="binding site" evidence="15">
    <location>
        <position position="536"/>
    </location>
    <ligand>
        <name>Ca(2+)</name>
        <dbReference type="ChEBI" id="CHEBI:29108"/>
    </ligand>
</feature>
<feature type="binding site" evidence="15">
    <location>
        <position position="561"/>
    </location>
    <ligand>
        <name>Ca(2+)</name>
        <dbReference type="ChEBI" id="CHEBI:29108"/>
    </ligand>
</feature>
<dbReference type="SMART" id="SM00944">
    <property type="entry name" value="Pro-kuma_activ"/>
    <property type="match status" value="1"/>
</dbReference>
<dbReference type="GO" id="GO:0005576">
    <property type="term" value="C:extracellular region"/>
    <property type="evidence" value="ECO:0007669"/>
    <property type="project" value="UniProtKB-SubCell"/>
</dbReference>
<evidence type="ECO:0000256" key="7">
    <source>
        <dbReference type="ARBA" id="ARBA00022723"/>
    </source>
</evidence>
<keyword evidence="19" id="KW-1185">Reference proteome</keyword>
<evidence type="ECO:0000256" key="11">
    <source>
        <dbReference type="ARBA" id="ARBA00022837"/>
    </source>
</evidence>
<evidence type="ECO:0000256" key="3">
    <source>
        <dbReference type="ARBA" id="ARBA00004239"/>
    </source>
</evidence>
<evidence type="ECO:0000256" key="15">
    <source>
        <dbReference type="PROSITE-ProRule" id="PRU01032"/>
    </source>
</evidence>
<dbReference type="AlphaFoldDB" id="A0A0A1T3W3"/>
<keyword evidence="12" id="KW-0843">Virulence</keyword>
<evidence type="ECO:0000256" key="16">
    <source>
        <dbReference type="SAM" id="SignalP"/>
    </source>
</evidence>
<evidence type="ECO:0000259" key="17">
    <source>
        <dbReference type="PROSITE" id="PS51695"/>
    </source>
</evidence>
<dbReference type="CDD" id="cd04056">
    <property type="entry name" value="Peptidases_S53"/>
    <property type="match status" value="1"/>
</dbReference>
<evidence type="ECO:0000256" key="10">
    <source>
        <dbReference type="ARBA" id="ARBA00022825"/>
    </source>
</evidence>
<dbReference type="EC" id="3.4.14.10" evidence="4"/>
<evidence type="ECO:0000256" key="1">
    <source>
        <dbReference type="ARBA" id="ARBA00001910"/>
    </source>
</evidence>
<keyword evidence="6 15" id="KW-0645">Protease</keyword>
<dbReference type="HOGENOM" id="CLU_013783_3_2_1"/>
<dbReference type="FunFam" id="3.40.50.200:FF:000015">
    <property type="entry name" value="Tripeptidyl peptidase A"/>
    <property type="match status" value="1"/>
</dbReference>
<feature type="active site" description="Charge relay system" evidence="15">
    <location>
        <position position="271"/>
    </location>
</feature>
<dbReference type="EMBL" id="CDHN01000001">
    <property type="protein sequence ID" value="CEJ80019.1"/>
    <property type="molecule type" value="Genomic_DNA"/>
</dbReference>
<feature type="binding site" evidence="15">
    <location>
        <position position="559"/>
    </location>
    <ligand>
        <name>Ca(2+)</name>
        <dbReference type="ChEBI" id="CHEBI:29108"/>
    </ligand>
</feature>
<accession>A0A0A1T3W3</accession>
<dbReference type="GO" id="GO:0046872">
    <property type="term" value="F:metal ion binding"/>
    <property type="evidence" value="ECO:0007669"/>
    <property type="project" value="UniProtKB-UniRule"/>
</dbReference>
<feature type="domain" description="Peptidase S53" evidence="17">
    <location>
        <begin position="193"/>
        <end position="581"/>
    </location>
</feature>
<evidence type="ECO:0000256" key="14">
    <source>
        <dbReference type="ARBA" id="ARBA00023180"/>
    </source>
</evidence>
<dbReference type="GO" id="GO:0006508">
    <property type="term" value="P:proteolysis"/>
    <property type="evidence" value="ECO:0007669"/>
    <property type="project" value="UniProtKB-KW"/>
</dbReference>
<dbReference type="STRING" id="1531966.A0A0A1T3W3"/>
<comment type="cofactor">
    <cofactor evidence="15">
        <name>Ca(2+)</name>
        <dbReference type="ChEBI" id="CHEBI:29108"/>
    </cofactor>
    <text evidence="15">Binds 1 Ca(2+) ion per subunit.</text>
</comment>
<dbReference type="PANTHER" id="PTHR14218">
    <property type="entry name" value="PROTEASE S8 TRIPEPTIDYL PEPTIDASE I CLN2"/>
    <property type="match status" value="1"/>
</dbReference>
<dbReference type="PANTHER" id="PTHR14218:SF15">
    <property type="entry name" value="TRIPEPTIDYL-PEPTIDASE 1"/>
    <property type="match status" value="1"/>
</dbReference>
<gene>
    <name evidence="18" type="ORF">VHEMI00226</name>
</gene>
<dbReference type="InterPro" id="IPR000209">
    <property type="entry name" value="Peptidase_S8/S53_dom"/>
</dbReference>
<reference evidence="18 19" key="1">
    <citation type="journal article" date="2015" name="Genome Announc.">
        <title>Draft Genome Sequence and Gene Annotation of the Entomopathogenic Fungus Verticillium hemipterigenum.</title>
        <authorList>
            <person name="Horn F."/>
            <person name="Habel A."/>
            <person name="Scharf D.H."/>
            <person name="Dworschak J."/>
            <person name="Brakhage A.A."/>
            <person name="Guthke R."/>
            <person name="Hertweck C."/>
            <person name="Linde J."/>
        </authorList>
    </citation>
    <scope>NUCLEOTIDE SEQUENCE [LARGE SCALE GENOMIC DNA]</scope>
</reference>
<dbReference type="Gene3D" id="3.40.50.200">
    <property type="entry name" value="Peptidase S8/S53 domain"/>
    <property type="match status" value="1"/>
</dbReference>
<feature type="binding site" evidence="15">
    <location>
        <position position="535"/>
    </location>
    <ligand>
        <name>Ca(2+)</name>
        <dbReference type="ChEBI" id="CHEBI:29108"/>
    </ligand>
</feature>
<evidence type="ECO:0000256" key="13">
    <source>
        <dbReference type="ARBA" id="ARBA00023145"/>
    </source>
</evidence>
<evidence type="ECO:0000256" key="6">
    <source>
        <dbReference type="ARBA" id="ARBA00022670"/>
    </source>
</evidence>
<evidence type="ECO:0000313" key="19">
    <source>
        <dbReference type="Proteomes" id="UP000039046"/>
    </source>
</evidence>
<dbReference type="Proteomes" id="UP000039046">
    <property type="component" value="Unassembled WGS sequence"/>
</dbReference>
<evidence type="ECO:0000256" key="5">
    <source>
        <dbReference type="ARBA" id="ARBA00022525"/>
    </source>
</evidence>
<evidence type="ECO:0000256" key="12">
    <source>
        <dbReference type="ARBA" id="ARBA00023026"/>
    </source>
</evidence>
<evidence type="ECO:0000256" key="9">
    <source>
        <dbReference type="ARBA" id="ARBA00022801"/>
    </source>
</evidence>
<feature type="active site" description="Charge relay system" evidence="15">
    <location>
        <position position="275"/>
    </location>
</feature>
<keyword evidence="11 15" id="KW-0106">Calcium</keyword>
<comment type="catalytic activity">
    <reaction evidence="1">
        <text>Release of an N-terminal tripeptide from a polypeptide.</text>
        <dbReference type="EC" id="3.4.14.10"/>
    </reaction>
</comment>